<protein>
    <submittedName>
        <fullName evidence="1">Uncharacterized protein</fullName>
    </submittedName>
</protein>
<keyword evidence="2" id="KW-1185">Reference proteome</keyword>
<feature type="non-terminal residue" evidence="1">
    <location>
        <position position="1"/>
    </location>
</feature>
<reference evidence="1" key="1">
    <citation type="submission" date="2023-08" db="EMBL/GenBank/DDBJ databases">
        <title>A de novo genome assembly of Solanum verrucosum Schlechtendal, a Mexican diploid species geographically isolated from the other diploid A-genome species in potato relatives.</title>
        <authorList>
            <person name="Hosaka K."/>
        </authorList>
    </citation>
    <scope>NUCLEOTIDE SEQUENCE</scope>
    <source>
        <tissue evidence="1">Young leaves</tissue>
    </source>
</reference>
<dbReference type="Proteomes" id="UP001234989">
    <property type="component" value="Chromosome 4"/>
</dbReference>
<dbReference type="EMBL" id="CP133615">
    <property type="protein sequence ID" value="WMV25928.1"/>
    <property type="molecule type" value="Genomic_DNA"/>
</dbReference>
<evidence type="ECO:0000313" key="1">
    <source>
        <dbReference type="EMBL" id="WMV25928.1"/>
    </source>
</evidence>
<name>A0AAF0TUN4_SOLVR</name>
<organism evidence="1 2">
    <name type="scientific">Solanum verrucosum</name>
    <dbReference type="NCBI Taxonomy" id="315347"/>
    <lineage>
        <taxon>Eukaryota</taxon>
        <taxon>Viridiplantae</taxon>
        <taxon>Streptophyta</taxon>
        <taxon>Embryophyta</taxon>
        <taxon>Tracheophyta</taxon>
        <taxon>Spermatophyta</taxon>
        <taxon>Magnoliopsida</taxon>
        <taxon>eudicotyledons</taxon>
        <taxon>Gunneridae</taxon>
        <taxon>Pentapetalae</taxon>
        <taxon>asterids</taxon>
        <taxon>lamiids</taxon>
        <taxon>Solanales</taxon>
        <taxon>Solanaceae</taxon>
        <taxon>Solanoideae</taxon>
        <taxon>Solaneae</taxon>
        <taxon>Solanum</taxon>
    </lineage>
</organism>
<dbReference type="AlphaFoldDB" id="A0AAF0TUN4"/>
<gene>
    <name evidence="1" type="ORF">MTR67_019313</name>
</gene>
<proteinExistence type="predicted"/>
<evidence type="ECO:0000313" key="2">
    <source>
        <dbReference type="Proteomes" id="UP001234989"/>
    </source>
</evidence>
<accession>A0AAF0TUN4</accession>
<sequence>TLGLSFVFEFRGGSVTSSSFRLQFTASEKVNSFLIINPYWMFCS</sequence>